<feature type="compositionally biased region" description="Basic and acidic residues" evidence="2">
    <location>
        <begin position="422"/>
        <end position="433"/>
    </location>
</feature>
<feature type="region of interest" description="Disordered" evidence="2">
    <location>
        <begin position="131"/>
        <end position="183"/>
    </location>
</feature>
<dbReference type="PANTHER" id="PTHR18871">
    <property type="entry name" value="CENTROSOMAL PROTEIN OF 112 KDA"/>
    <property type="match status" value="1"/>
</dbReference>
<dbReference type="InterPro" id="IPR055310">
    <property type="entry name" value="CEP112"/>
</dbReference>
<protein>
    <recommendedName>
        <fullName evidence="3">DUF4485 domain-containing protein</fullName>
    </recommendedName>
</protein>
<keyword evidence="1" id="KW-0175">Coiled coil</keyword>
<gene>
    <name evidence="4" type="ORF">PECUL_23A049125</name>
</gene>
<dbReference type="PANTHER" id="PTHR18871:SF2">
    <property type="entry name" value="CENTROSOMAL PROTEIN OF 112 KDA"/>
    <property type="match status" value="1"/>
</dbReference>
<dbReference type="EMBL" id="OW240916">
    <property type="protein sequence ID" value="CAH2291918.1"/>
    <property type="molecule type" value="Genomic_DNA"/>
</dbReference>
<feature type="compositionally biased region" description="Low complexity" evidence="2">
    <location>
        <begin position="144"/>
        <end position="153"/>
    </location>
</feature>
<feature type="domain" description="DUF4485" evidence="3">
    <location>
        <begin position="11"/>
        <end position="96"/>
    </location>
</feature>
<evidence type="ECO:0000313" key="5">
    <source>
        <dbReference type="Proteomes" id="UP001295444"/>
    </source>
</evidence>
<feature type="coiled-coil region" evidence="1">
    <location>
        <begin position="275"/>
        <end position="338"/>
    </location>
</feature>
<keyword evidence="5" id="KW-1185">Reference proteome</keyword>
<sequence length="945" mass="112149">MNTNEDTREKLDAEFDHYLVDMKPYVLKLHQKLERQRCALWIKKMCDPSGAGNTVTGIKNRNLYAKLLLHMLKRGVLEGPFTQKPEEGPLKTLPTYMSIYFDEPNFTRFQSTSSGELLDWVAGNLEDTDITSAESGRSPLKNETSTSRDSYSYSRKRSLHSLCPNRRSDEENLSAPRSNSPIEETSVLDDLETQLNKWDLGIENPRYLREKPITLSPLSSKSGLARSATFREEQALSCVQQKKEIDIKIRLMEAKFQEEKLRMQQKHDTDVRKILDRKNSEIEELKDTYKSKQKECDETIRNLEKKIQTLVRESQVMRENKEAQIVELKKMCEKSTESLRNEWEKKLHKATADMEREKFDMQANHSAEYEKLLEETNSKLLIMKTEYSNQQKETALTLKQLEARVLQLTGEVENGNLQRQRLSQEKADLERSYKATSNELQETRERFEEERRNMSQEHRKHILQLQNKLDSDLNFVTQQNALTAAKASDLIEDLEQKMSQLKLQLQDSELQREQQLKEQENRYQKEKFDLELLNERKVRDLRNQLEHERESAAKKTGKLEESLKDKEEQLTRLLEMQKIQAQEADSALEELKRQVESNTEKVYSEMRQQMEKVEADLNRSKSLREKQTREFSKQTEDLKQRYEQQIAELKLKHEEEKTYLFQQHSTEKDGIIKDHEQEIDRLERKLRNNLSEHEMKTQQWRQRDSQTISDLEAQVYRLKEELIQVNSQRKQQLLELALLRDEEKQKSTQEHQQAMSKLRAEMETMRLDLQKAHTTQMEETVEKANSRLKQIEKEFNEKLAKSAQMISELQASITTVRQQSNHQQLLMEKRLQDTYEQEKRQLIKENEKVIQLLKKEVENYYSQLRSSEIKLQDKELSTQEQVTQIRQEYEQKIKGLMSETMRQELEATITSLKSQVTSLQKRADVLQEELKLYQRQRYLYFFYSL</sequence>
<evidence type="ECO:0000256" key="1">
    <source>
        <dbReference type="SAM" id="Coils"/>
    </source>
</evidence>
<accession>A0AAD1S5I2</accession>
<feature type="coiled-coil region" evidence="1">
    <location>
        <begin position="828"/>
        <end position="936"/>
    </location>
</feature>
<dbReference type="Pfam" id="PF14846">
    <property type="entry name" value="DUF4485"/>
    <property type="match status" value="1"/>
</dbReference>
<feature type="region of interest" description="Disordered" evidence="2">
    <location>
        <begin position="420"/>
        <end position="442"/>
    </location>
</feature>
<evidence type="ECO:0000256" key="2">
    <source>
        <dbReference type="SAM" id="MobiDB-lite"/>
    </source>
</evidence>
<evidence type="ECO:0000313" key="4">
    <source>
        <dbReference type="EMBL" id="CAH2291918.1"/>
    </source>
</evidence>
<reference evidence="4" key="1">
    <citation type="submission" date="2022-03" db="EMBL/GenBank/DDBJ databases">
        <authorList>
            <person name="Alioto T."/>
            <person name="Alioto T."/>
            <person name="Gomez Garrido J."/>
        </authorList>
    </citation>
    <scope>NUCLEOTIDE SEQUENCE</scope>
</reference>
<dbReference type="Proteomes" id="UP001295444">
    <property type="component" value="Chromosome 05"/>
</dbReference>
<proteinExistence type="predicted"/>
<name>A0AAD1S5I2_PELCU</name>
<dbReference type="AlphaFoldDB" id="A0AAD1S5I2"/>
<evidence type="ECO:0000259" key="3">
    <source>
        <dbReference type="Pfam" id="PF14846"/>
    </source>
</evidence>
<dbReference type="InterPro" id="IPR027831">
    <property type="entry name" value="DUF4485"/>
</dbReference>
<organism evidence="4 5">
    <name type="scientific">Pelobates cultripes</name>
    <name type="common">Western spadefoot toad</name>
    <dbReference type="NCBI Taxonomy" id="61616"/>
    <lineage>
        <taxon>Eukaryota</taxon>
        <taxon>Metazoa</taxon>
        <taxon>Chordata</taxon>
        <taxon>Craniata</taxon>
        <taxon>Vertebrata</taxon>
        <taxon>Euteleostomi</taxon>
        <taxon>Amphibia</taxon>
        <taxon>Batrachia</taxon>
        <taxon>Anura</taxon>
        <taxon>Pelobatoidea</taxon>
        <taxon>Pelobatidae</taxon>
        <taxon>Pelobates</taxon>
    </lineage>
</organism>